<dbReference type="Proteomes" id="UP000054010">
    <property type="component" value="Unassembled WGS sequence"/>
</dbReference>
<name>E1IIB6_9CHLR</name>
<accession>E1IIB6</accession>
<dbReference type="AlphaFoldDB" id="E1IIB6"/>
<evidence type="ECO:0000313" key="1">
    <source>
        <dbReference type="EMBL" id="EFO79066.1"/>
    </source>
</evidence>
<reference evidence="1 2" key="1">
    <citation type="journal article" date="2011" name="J. Bacteriol.">
        <title>Draft genome sequence of the anoxygenic filamentous phototrophic bacterium Oscillochloris trichoides subsp. DG-6.</title>
        <authorList>
            <person name="Kuznetsov B.B."/>
            <person name="Ivanovsky R.N."/>
            <person name="Keppen O.I."/>
            <person name="Sukhacheva M.V."/>
            <person name="Bumazhkin B.K."/>
            <person name="Patutina E.O."/>
            <person name="Beletsky A.V."/>
            <person name="Mardanov A.V."/>
            <person name="Baslerov R.V."/>
            <person name="Panteleeva A.N."/>
            <person name="Kolganova T.V."/>
            <person name="Ravin N.V."/>
            <person name="Skryabin K.G."/>
        </authorList>
    </citation>
    <scope>NUCLEOTIDE SEQUENCE [LARGE SCALE GENOMIC DNA]</scope>
    <source>
        <strain evidence="1 2">DG-6</strain>
    </source>
</reference>
<proteinExistence type="predicted"/>
<dbReference type="eggNOG" id="ENOG5032JAG">
    <property type="taxonomic scope" value="Bacteria"/>
</dbReference>
<protein>
    <submittedName>
        <fullName evidence="1">Uncharacterized protein</fullName>
    </submittedName>
</protein>
<sequence length="198" mass="22657">MNQLLTMTPLTSETTAQLLTLLELRRHELPFADEELSRHQTLLSAIEEQNQRGEQTLADWRKALAQRWQAEVAGQRAYIAVQRKLATYFDNDTTYLQLVAPTSPAAALTATTLLADMRRLEASLTLLRPRPPFAEECLIQMREAGDQLAAAITMTEYCEAERRRVLIEQRMATHLYERVCQKTRQLVAEYAHEEELAA</sequence>
<comment type="caution">
    <text evidence="1">The sequence shown here is derived from an EMBL/GenBank/DDBJ whole genome shotgun (WGS) entry which is preliminary data.</text>
</comment>
<dbReference type="OrthoDB" id="160699at2"/>
<evidence type="ECO:0000313" key="2">
    <source>
        <dbReference type="Proteomes" id="UP000054010"/>
    </source>
</evidence>
<dbReference type="EMBL" id="ADVR01000131">
    <property type="protein sequence ID" value="EFO79066.1"/>
    <property type="molecule type" value="Genomic_DNA"/>
</dbReference>
<keyword evidence="2" id="KW-1185">Reference proteome</keyword>
<gene>
    <name evidence="1" type="ORF">OSCT_3067</name>
</gene>
<dbReference type="HOGENOM" id="CLU_1412939_0_0_0"/>
<organism evidence="1 2">
    <name type="scientific">Oscillochloris trichoides DG-6</name>
    <dbReference type="NCBI Taxonomy" id="765420"/>
    <lineage>
        <taxon>Bacteria</taxon>
        <taxon>Bacillati</taxon>
        <taxon>Chloroflexota</taxon>
        <taxon>Chloroflexia</taxon>
        <taxon>Chloroflexales</taxon>
        <taxon>Chloroflexineae</taxon>
        <taxon>Oscillochloridaceae</taxon>
        <taxon>Oscillochloris</taxon>
    </lineage>
</organism>